<proteinExistence type="predicted"/>
<feature type="compositionally biased region" description="Low complexity" evidence="8">
    <location>
        <begin position="471"/>
        <end position="491"/>
    </location>
</feature>
<evidence type="ECO:0000256" key="7">
    <source>
        <dbReference type="SAM" id="Coils"/>
    </source>
</evidence>
<dbReference type="STRING" id="98403.A0A151GU43"/>
<dbReference type="SMART" id="SM00248">
    <property type="entry name" value="ANK"/>
    <property type="match status" value="2"/>
</dbReference>
<keyword evidence="11" id="KW-1185">Reference proteome</keyword>
<dbReference type="Gene3D" id="3.10.260.10">
    <property type="entry name" value="Transcription regulator HTH, APSES-type DNA-binding domain"/>
    <property type="match status" value="1"/>
</dbReference>
<organism evidence="10 11">
    <name type="scientific">Drechmeria coniospora</name>
    <name type="common">Nematophagous fungus</name>
    <name type="synonym">Meria coniospora</name>
    <dbReference type="NCBI Taxonomy" id="98403"/>
    <lineage>
        <taxon>Eukaryota</taxon>
        <taxon>Fungi</taxon>
        <taxon>Dikarya</taxon>
        <taxon>Ascomycota</taxon>
        <taxon>Pezizomycotina</taxon>
        <taxon>Sordariomycetes</taxon>
        <taxon>Hypocreomycetidae</taxon>
        <taxon>Hypocreales</taxon>
        <taxon>Ophiocordycipitaceae</taxon>
        <taxon>Drechmeria</taxon>
    </lineage>
</organism>
<evidence type="ECO:0000256" key="1">
    <source>
        <dbReference type="ARBA" id="ARBA00004123"/>
    </source>
</evidence>
<dbReference type="Gene3D" id="1.25.40.20">
    <property type="entry name" value="Ankyrin repeat-containing domain"/>
    <property type="match status" value="1"/>
</dbReference>
<dbReference type="SMART" id="SM01252">
    <property type="entry name" value="KilA-N"/>
    <property type="match status" value="1"/>
</dbReference>
<protein>
    <submittedName>
        <fullName evidence="10">ANK-repeat protein MBP1</fullName>
    </submittedName>
</protein>
<dbReference type="Pfam" id="PF12796">
    <property type="entry name" value="Ank_2"/>
    <property type="match status" value="1"/>
</dbReference>
<dbReference type="GO" id="GO:0030907">
    <property type="term" value="C:MBF transcription complex"/>
    <property type="evidence" value="ECO:0007669"/>
    <property type="project" value="TreeGrafter"/>
</dbReference>
<sequence>MVKAAAAAGPPPTGPGIYSATYSGIPVYEFQFGADLKEHVMRRRHDDWINATHILKAAGFDKPARTRILERDVQKDVHEKIQGGYGKYQGTWIPLDTGESLAQRHSIYERLRPIFEFVPGNESPPPAPRHATKPKAFKARAAPAAPKWAANKAKPPPAAALMHSASMASSGMMMAEEYEHADATMGGDEDTPDNLTVGSASYMADEDHFDMSHMSTGHRKRKREEQMQDLSEQQHGVYGDELLDYFLLSRNEQPAVKPDPPANFQPNWLIDAENHTALHWASAMGDIDVVRQLKRFNACVSVRNMRGETPFMRSVNFTNCYEKQSFAAVMKELFETVDVRDNAGCTVIHHAAVMKNGRVFSPSCSRYYLDHILNMVQETMDPAAFQQLLDVQDNEGNTALHLAASRNARKCIRSLLGRNASTDIANNEGVRAEDLIMELNASKKERGPQRSSSPFAPESQRHASFRDAFGASKASSTSRRPAPSFSSAAATTVQSRISPLMMEKFQDLAKSYDEEWQEKDVAEGEARRILGHTQAELNVARQQIAELEAQLEADDSAANMSNEANLAKHQVLSIITHQNRLHVHRAVDGDLGRLNGEAQQQQHDEQQQGQSQEQRLSLARQLGQMLADQRLAEAEYVDALSMVGVGDKIEKYRKLLKRCLDPKDGETLDTNLDSLIDMMEEERDVHEMHEPRPPPPPAAAAAANAEPMDLTLGP</sequence>
<feature type="coiled-coil region" evidence="7">
    <location>
        <begin position="530"/>
        <end position="557"/>
    </location>
</feature>
<feature type="compositionally biased region" description="Low complexity" evidence="8">
    <location>
        <begin position="597"/>
        <end position="614"/>
    </location>
</feature>
<feature type="repeat" description="ANK" evidence="6">
    <location>
        <begin position="273"/>
        <end position="305"/>
    </location>
</feature>
<dbReference type="RefSeq" id="XP_040659969.1">
    <property type="nucleotide sequence ID" value="XM_040799086.1"/>
</dbReference>
<feature type="domain" description="HTH APSES-type" evidence="9">
    <location>
        <begin position="17"/>
        <end position="126"/>
    </location>
</feature>
<evidence type="ECO:0000256" key="3">
    <source>
        <dbReference type="ARBA" id="ARBA00022969"/>
    </source>
</evidence>
<dbReference type="GO" id="GO:0001228">
    <property type="term" value="F:DNA-binding transcription activator activity, RNA polymerase II-specific"/>
    <property type="evidence" value="ECO:0007669"/>
    <property type="project" value="UniProtKB-ARBA"/>
</dbReference>
<evidence type="ECO:0000256" key="2">
    <source>
        <dbReference type="ARBA" id="ARBA00022737"/>
    </source>
</evidence>
<feature type="repeat" description="ANK" evidence="6">
    <location>
        <begin position="395"/>
        <end position="427"/>
    </location>
</feature>
<keyword evidence="4 6" id="KW-0040">ANK repeat</keyword>
<reference evidence="10 11" key="1">
    <citation type="journal article" date="2016" name="Sci. Rep.">
        <title>Insights into Adaptations to a Near-Obligate Nematode Endoparasitic Lifestyle from the Finished Genome of Drechmeria coniospora.</title>
        <authorList>
            <person name="Zhang L."/>
            <person name="Zhou Z."/>
            <person name="Guo Q."/>
            <person name="Fokkens L."/>
            <person name="Miskei M."/>
            <person name="Pocsi I."/>
            <person name="Zhang W."/>
            <person name="Chen M."/>
            <person name="Wang L."/>
            <person name="Sun Y."/>
            <person name="Donzelli B.G."/>
            <person name="Gibson D.M."/>
            <person name="Nelson D.R."/>
            <person name="Luo J.G."/>
            <person name="Rep M."/>
            <person name="Liu H."/>
            <person name="Yang S."/>
            <person name="Wang J."/>
            <person name="Krasnoff S.B."/>
            <person name="Xu Y."/>
            <person name="Molnar I."/>
            <person name="Lin M."/>
        </authorList>
    </citation>
    <scope>NUCLEOTIDE SEQUENCE [LARGE SCALE GENOMIC DNA]</scope>
    <source>
        <strain evidence="10 11">ARSEF 6962</strain>
    </source>
</reference>
<dbReference type="GO" id="GO:0033309">
    <property type="term" value="C:SBF transcription complex"/>
    <property type="evidence" value="ECO:0007669"/>
    <property type="project" value="TreeGrafter"/>
</dbReference>
<feature type="region of interest" description="Disordered" evidence="8">
    <location>
        <begin position="441"/>
        <end position="493"/>
    </location>
</feature>
<feature type="region of interest" description="Disordered" evidence="8">
    <location>
        <begin position="683"/>
        <end position="714"/>
    </location>
</feature>
<dbReference type="PANTHER" id="PTHR43828:SF15">
    <property type="entry name" value="TRANSCRIPTION FACTOR MBP1"/>
    <property type="match status" value="1"/>
</dbReference>
<dbReference type="InterPro" id="IPR003163">
    <property type="entry name" value="Tscrpt_reg_HTH_APSES-type"/>
</dbReference>
<dbReference type="GeneID" id="63714398"/>
<comment type="caution">
    <text evidence="10">The sequence shown here is derived from an EMBL/GenBank/DDBJ whole genome shotgun (WGS) entry which is preliminary data.</text>
</comment>
<dbReference type="PANTHER" id="PTHR43828">
    <property type="entry name" value="ASPARAGINASE"/>
    <property type="match status" value="1"/>
</dbReference>
<name>A0A151GU43_DRECN</name>
<dbReference type="PROSITE" id="PS50297">
    <property type="entry name" value="ANK_REP_REGION"/>
    <property type="match status" value="2"/>
</dbReference>
<dbReference type="InterPro" id="IPR002110">
    <property type="entry name" value="Ankyrin_rpt"/>
</dbReference>
<dbReference type="GO" id="GO:0048315">
    <property type="term" value="P:conidium formation"/>
    <property type="evidence" value="ECO:0007669"/>
    <property type="project" value="UniProtKB-KW"/>
</dbReference>
<evidence type="ECO:0000256" key="8">
    <source>
        <dbReference type="SAM" id="MobiDB-lite"/>
    </source>
</evidence>
<dbReference type="Pfam" id="PF00023">
    <property type="entry name" value="Ank"/>
    <property type="match status" value="1"/>
</dbReference>
<evidence type="ECO:0000256" key="4">
    <source>
        <dbReference type="ARBA" id="ARBA00023043"/>
    </source>
</evidence>
<evidence type="ECO:0000256" key="5">
    <source>
        <dbReference type="ARBA" id="ARBA00023321"/>
    </source>
</evidence>
<feature type="compositionally biased region" description="Basic and acidic residues" evidence="8">
    <location>
        <begin position="683"/>
        <end position="692"/>
    </location>
</feature>
<keyword evidence="2" id="KW-0677">Repeat</keyword>
<dbReference type="PROSITE" id="PS50088">
    <property type="entry name" value="ANK_REPEAT"/>
    <property type="match status" value="2"/>
</dbReference>
<dbReference type="FunCoup" id="A0A151GU43">
    <property type="interactions" value="563"/>
</dbReference>
<dbReference type="GO" id="GO:0030435">
    <property type="term" value="P:sporulation resulting in formation of a cellular spore"/>
    <property type="evidence" value="ECO:0007669"/>
    <property type="project" value="UniProtKB-KW"/>
</dbReference>
<dbReference type="InterPro" id="IPR036887">
    <property type="entry name" value="HTH_APSES_sf"/>
</dbReference>
<feature type="region of interest" description="Disordered" evidence="8">
    <location>
        <begin position="597"/>
        <end position="616"/>
    </location>
</feature>
<accession>A0A151GU43</accession>
<keyword evidence="7" id="KW-0175">Coiled coil</keyword>
<gene>
    <name evidence="10" type="ORF">DCS_01755</name>
</gene>
<dbReference type="InterPro" id="IPR018004">
    <property type="entry name" value="KilA/APSES_HTH"/>
</dbReference>
<dbReference type="SUPFAM" id="SSF54616">
    <property type="entry name" value="DNA-binding domain of Mlu1-box binding protein MBP1"/>
    <property type="match status" value="1"/>
</dbReference>
<dbReference type="Proteomes" id="UP000076580">
    <property type="component" value="Chromosome 01"/>
</dbReference>
<evidence type="ECO:0000313" key="10">
    <source>
        <dbReference type="EMBL" id="KYK60617.1"/>
    </source>
</evidence>
<dbReference type="EMBL" id="LAYC01000001">
    <property type="protein sequence ID" value="KYK60617.1"/>
    <property type="molecule type" value="Genomic_DNA"/>
</dbReference>
<dbReference type="GO" id="GO:0003677">
    <property type="term" value="F:DNA binding"/>
    <property type="evidence" value="ECO:0007669"/>
    <property type="project" value="InterPro"/>
</dbReference>
<evidence type="ECO:0000313" key="11">
    <source>
        <dbReference type="Proteomes" id="UP000076580"/>
    </source>
</evidence>
<dbReference type="InterPro" id="IPR051642">
    <property type="entry name" value="SWI6-like"/>
</dbReference>
<dbReference type="FunFam" id="3.10.260.10:FF:000001">
    <property type="entry name" value="APSES transcription factor (MbpA)"/>
    <property type="match status" value="1"/>
</dbReference>
<evidence type="ECO:0000256" key="6">
    <source>
        <dbReference type="PROSITE-ProRule" id="PRU00023"/>
    </source>
</evidence>
<dbReference type="PROSITE" id="PS51299">
    <property type="entry name" value="HTH_APSES"/>
    <property type="match status" value="1"/>
</dbReference>
<dbReference type="InParanoid" id="A0A151GU43"/>
<evidence type="ECO:0000259" key="9">
    <source>
        <dbReference type="PROSITE" id="PS51299"/>
    </source>
</evidence>
<dbReference type="InterPro" id="IPR036770">
    <property type="entry name" value="Ankyrin_rpt-contain_sf"/>
</dbReference>
<dbReference type="SUPFAM" id="SSF48403">
    <property type="entry name" value="Ankyrin repeat"/>
    <property type="match status" value="1"/>
</dbReference>
<dbReference type="AlphaFoldDB" id="A0A151GU43"/>
<keyword evidence="3" id="KW-0749">Sporulation</keyword>
<dbReference type="Pfam" id="PF04383">
    <property type="entry name" value="KilA-N"/>
    <property type="match status" value="1"/>
</dbReference>
<dbReference type="OrthoDB" id="6718656at2759"/>
<keyword evidence="5" id="KW-0183">Conidiation</keyword>
<comment type="subcellular location">
    <subcellularLocation>
        <location evidence="1">Nucleus</location>
    </subcellularLocation>
</comment>